<accession>A0A6M1RMG7</accession>
<dbReference type="Proteomes" id="UP000473008">
    <property type="component" value="Unassembled WGS sequence"/>
</dbReference>
<evidence type="ECO:0000313" key="2">
    <source>
        <dbReference type="Proteomes" id="UP000473008"/>
    </source>
</evidence>
<evidence type="ECO:0000313" key="1">
    <source>
        <dbReference type="EMBL" id="NGN99108.1"/>
    </source>
</evidence>
<comment type="caution">
    <text evidence="1">The sequence shown here is derived from an EMBL/GenBank/DDBJ whole genome shotgun (WGS) entry which is preliminary data.</text>
</comment>
<organism evidence="1 2">
    <name type="scientific">Grimontia sedimenti</name>
    <dbReference type="NCBI Taxonomy" id="2711294"/>
    <lineage>
        <taxon>Bacteria</taxon>
        <taxon>Pseudomonadati</taxon>
        <taxon>Pseudomonadota</taxon>
        <taxon>Gammaproteobacteria</taxon>
        <taxon>Vibrionales</taxon>
        <taxon>Vibrionaceae</taxon>
        <taxon>Grimontia</taxon>
    </lineage>
</organism>
<name>A0A6M1RMG7_9GAMM</name>
<protein>
    <submittedName>
        <fullName evidence="1">Uncharacterized protein</fullName>
    </submittedName>
</protein>
<reference evidence="1 2" key="1">
    <citation type="submission" date="2020-02" db="EMBL/GenBank/DDBJ databases">
        <title>The draft genome of Grimontia sedimenta sp. nov., isolated from benthic sediments near coral reefs south of Kuwait.</title>
        <authorList>
            <person name="Mahmoud H.M."/>
            <person name="Jose L."/>
            <person name="Eapen S."/>
        </authorList>
    </citation>
    <scope>NUCLEOTIDE SEQUENCE [LARGE SCALE GENOMIC DNA]</scope>
    <source>
        <strain evidence="1 2">S25</strain>
    </source>
</reference>
<dbReference type="EMBL" id="JAALDL010000012">
    <property type="protein sequence ID" value="NGN99108.1"/>
    <property type="molecule type" value="Genomic_DNA"/>
</dbReference>
<proteinExistence type="predicted"/>
<gene>
    <name evidence="1" type="ORF">G5S52_16060</name>
</gene>
<dbReference type="RefSeq" id="WP_165015823.1">
    <property type="nucleotide sequence ID" value="NZ_JAALDL010000012.1"/>
</dbReference>
<keyword evidence="2" id="KW-1185">Reference proteome</keyword>
<sequence length="202" mass="22833">MLTLIGCSKEKDGNVFLERCFVDREYSFECDGVSFTALSGLIEKATEQEVVVRVEKESITLSNPSGFEALANVDVAYLKNLSIKFSGTVKEATWIQKSFDIENPRIDWFEMPDKAHIANIRKERKVRAAMLDARGGEDEAYQYCAAQAESFYGADCGFDQSFESVWNKDTLFTTVSCRGESGKKTRFKCSTYDGMTVLESYW</sequence>
<dbReference type="AlphaFoldDB" id="A0A6M1RMG7"/>